<dbReference type="InterPro" id="IPR050905">
    <property type="entry name" value="Plant_NBS-LRR"/>
</dbReference>
<organism evidence="5 6">
    <name type="scientific">Medicago truncatula</name>
    <name type="common">Barrel medic</name>
    <name type="synonym">Medicago tribuloides</name>
    <dbReference type="NCBI Taxonomy" id="3880"/>
    <lineage>
        <taxon>Eukaryota</taxon>
        <taxon>Viridiplantae</taxon>
        <taxon>Streptophyta</taxon>
        <taxon>Embryophyta</taxon>
        <taxon>Tracheophyta</taxon>
        <taxon>Spermatophyta</taxon>
        <taxon>Magnoliopsida</taxon>
        <taxon>eudicotyledons</taxon>
        <taxon>Gunneridae</taxon>
        <taxon>Pentapetalae</taxon>
        <taxon>rosids</taxon>
        <taxon>fabids</taxon>
        <taxon>Fabales</taxon>
        <taxon>Fabaceae</taxon>
        <taxon>Papilionoideae</taxon>
        <taxon>50 kb inversion clade</taxon>
        <taxon>NPAAA clade</taxon>
        <taxon>Hologalegina</taxon>
        <taxon>IRL clade</taxon>
        <taxon>Trifolieae</taxon>
        <taxon>Medicago</taxon>
    </lineage>
</organism>
<dbReference type="EMBL" id="PSQE01000001">
    <property type="protein sequence ID" value="RHN78289.1"/>
    <property type="molecule type" value="Genomic_DNA"/>
</dbReference>
<dbReference type="Gramene" id="rna1825">
    <property type="protein sequence ID" value="RHN78289.1"/>
    <property type="gene ID" value="gene1825"/>
</dbReference>
<dbReference type="GO" id="GO:0006952">
    <property type="term" value="P:defense response"/>
    <property type="evidence" value="ECO:0007669"/>
    <property type="project" value="UniProtKB-KW"/>
</dbReference>
<dbReference type="AlphaFoldDB" id="A0A396JJ86"/>
<evidence type="ECO:0000256" key="2">
    <source>
        <dbReference type="ARBA" id="ARBA00022821"/>
    </source>
</evidence>
<evidence type="ECO:0000313" key="5">
    <source>
        <dbReference type="EMBL" id="RHN78289.1"/>
    </source>
</evidence>
<evidence type="ECO:0000256" key="1">
    <source>
        <dbReference type="ARBA" id="ARBA00022741"/>
    </source>
</evidence>
<keyword evidence="5" id="KW-0378">Hydrolase</keyword>
<keyword evidence="1" id="KW-0547">Nucleotide-binding</keyword>
<dbReference type="GO" id="GO:0043531">
    <property type="term" value="F:ADP binding"/>
    <property type="evidence" value="ECO:0007669"/>
    <property type="project" value="InterPro"/>
</dbReference>
<evidence type="ECO:0000259" key="4">
    <source>
        <dbReference type="SMART" id="SM00382"/>
    </source>
</evidence>
<dbReference type="InterPro" id="IPR003593">
    <property type="entry name" value="AAA+_ATPase"/>
</dbReference>
<dbReference type="InterPro" id="IPR042197">
    <property type="entry name" value="Apaf_helical"/>
</dbReference>
<dbReference type="InterPro" id="IPR002182">
    <property type="entry name" value="NB-ARC"/>
</dbReference>
<dbReference type="Gene3D" id="1.10.8.430">
    <property type="entry name" value="Helical domain of apoptotic protease-activating factors"/>
    <property type="match status" value="1"/>
</dbReference>
<sequence>MEILISIVGKIAEYTVVPIGRQAKYLIFYNGNFKTLKDHVGDLEAARDRVLHSVERERGNGREIEEDVLNWLEKVDGVIKEANQLQNDSRNANVRCSPWSFPNLILRHQLSRNATKIANNVVEVQGKEKFNSFGHLPPLDVVASSSSTRDGEMYDTRESLKKDIVKALGDSTSCNIGIYGLGGVGKTTLVEKVAQIAKENKLFDKVVKAEVSKKPDIRRIQGEIADFLGLRFEEESIPGRAERLRQRIKMERSVLIILDNIWTVLDLKETGIPVGDEHNGCKLLMTSRNQDVLLQMDVPKDFTFKVELMSENESWRLFQFMAGDVVKDSNLKDLPFQVARKCAGLPLRVVTVACAMKNKKDVRSWKYALRKLESHDSLDVLTYSALELSYDSLDSDEMRDLFLLFSLLPGNDVLYFLKVAMGLDILKHVNTVDDARNRLYTMIESLEASCLLLEVKVDGKIQMHDFVCEFAISIACRDKHVFLMKQRDDQEWPTNAFLQRCTHIVVNHCHMHELPQTIDCPNIKFFCLASGNRSLKIPDDYFEVPNRSSNIVFEFLRFGKYGCNRSFKKFENSLPLEFFNDQVAKTNRATDSIENA</sequence>
<dbReference type="SUPFAM" id="SSF52540">
    <property type="entry name" value="P-loop containing nucleoside triphosphate hydrolases"/>
    <property type="match status" value="1"/>
</dbReference>
<accession>A0A396JJ86</accession>
<dbReference type="PANTHER" id="PTHR33463:SF198">
    <property type="entry name" value="RPP4C3"/>
    <property type="match status" value="1"/>
</dbReference>
<comment type="caution">
    <text evidence="5">The sequence shown here is derived from an EMBL/GenBank/DDBJ whole genome shotgun (WGS) entry which is preliminary data.</text>
</comment>
<feature type="domain" description="AAA+ ATPase" evidence="4">
    <location>
        <begin position="172"/>
        <end position="310"/>
    </location>
</feature>
<dbReference type="Gene3D" id="3.40.50.300">
    <property type="entry name" value="P-loop containing nucleotide triphosphate hydrolases"/>
    <property type="match status" value="1"/>
</dbReference>
<name>A0A396JJ86_MEDTR</name>
<dbReference type="Proteomes" id="UP000265566">
    <property type="component" value="Chromosome 1"/>
</dbReference>
<proteinExistence type="predicted"/>
<dbReference type="PANTHER" id="PTHR33463">
    <property type="entry name" value="NB-ARC DOMAIN-CONTAINING PROTEIN-RELATED"/>
    <property type="match status" value="1"/>
</dbReference>
<gene>
    <name evidence="5" type="ORF">MtrunA17_Chr1g0163861</name>
</gene>
<reference evidence="6" key="1">
    <citation type="journal article" date="2018" name="Nat. Plants">
        <title>Whole-genome landscape of Medicago truncatula symbiotic genes.</title>
        <authorList>
            <person name="Pecrix Y."/>
            <person name="Staton S.E."/>
            <person name="Sallet E."/>
            <person name="Lelandais-Briere C."/>
            <person name="Moreau S."/>
            <person name="Carrere S."/>
            <person name="Blein T."/>
            <person name="Jardinaud M.F."/>
            <person name="Latrasse D."/>
            <person name="Zouine M."/>
            <person name="Zahm M."/>
            <person name="Kreplak J."/>
            <person name="Mayjonade B."/>
            <person name="Satge C."/>
            <person name="Perez M."/>
            <person name="Cauet S."/>
            <person name="Marande W."/>
            <person name="Chantry-Darmon C."/>
            <person name="Lopez-Roques C."/>
            <person name="Bouchez O."/>
            <person name="Berard A."/>
            <person name="Debelle F."/>
            <person name="Munos S."/>
            <person name="Bendahmane A."/>
            <person name="Berges H."/>
            <person name="Niebel A."/>
            <person name="Buitink J."/>
            <person name="Frugier F."/>
            <person name="Benhamed M."/>
            <person name="Crespi M."/>
            <person name="Gouzy J."/>
            <person name="Gamas P."/>
        </authorList>
    </citation>
    <scope>NUCLEOTIDE SEQUENCE [LARGE SCALE GENOMIC DNA]</scope>
    <source>
        <strain evidence="6">cv. Jemalong A17</strain>
    </source>
</reference>
<dbReference type="PRINTS" id="PR00364">
    <property type="entry name" value="DISEASERSIST"/>
</dbReference>
<evidence type="ECO:0000256" key="3">
    <source>
        <dbReference type="ARBA" id="ARBA00022840"/>
    </source>
</evidence>
<dbReference type="GO" id="GO:0016787">
    <property type="term" value="F:hydrolase activity"/>
    <property type="evidence" value="ECO:0007669"/>
    <property type="project" value="UniProtKB-KW"/>
</dbReference>
<evidence type="ECO:0000313" key="6">
    <source>
        <dbReference type="Proteomes" id="UP000265566"/>
    </source>
</evidence>
<dbReference type="Pfam" id="PF00931">
    <property type="entry name" value="NB-ARC"/>
    <property type="match status" value="1"/>
</dbReference>
<protein>
    <submittedName>
        <fullName evidence="5">Putative P-loop containing nucleoside triphosphate hydrolase</fullName>
    </submittedName>
</protein>
<dbReference type="InterPro" id="IPR027417">
    <property type="entry name" value="P-loop_NTPase"/>
</dbReference>
<keyword evidence="2" id="KW-0611">Plant defense</keyword>
<dbReference type="SMART" id="SM00382">
    <property type="entry name" value="AAA"/>
    <property type="match status" value="1"/>
</dbReference>
<dbReference type="GO" id="GO:0005524">
    <property type="term" value="F:ATP binding"/>
    <property type="evidence" value="ECO:0007669"/>
    <property type="project" value="UniProtKB-KW"/>
</dbReference>
<keyword evidence="3" id="KW-0067">ATP-binding</keyword>